<feature type="compositionally biased region" description="Basic and acidic residues" evidence="1">
    <location>
        <begin position="2593"/>
        <end position="2606"/>
    </location>
</feature>
<feature type="region of interest" description="Disordered" evidence="1">
    <location>
        <begin position="1307"/>
        <end position="1371"/>
    </location>
</feature>
<feature type="compositionally biased region" description="Basic and acidic residues" evidence="1">
    <location>
        <begin position="3179"/>
        <end position="3189"/>
    </location>
</feature>
<feature type="compositionally biased region" description="Basic and acidic residues" evidence="1">
    <location>
        <begin position="2281"/>
        <end position="2299"/>
    </location>
</feature>
<feature type="region of interest" description="Disordered" evidence="1">
    <location>
        <begin position="2551"/>
        <end position="2640"/>
    </location>
</feature>
<feature type="compositionally biased region" description="Polar residues" evidence="1">
    <location>
        <begin position="3103"/>
        <end position="3120"/>
    </location>
</feature>
<proteinExistence type="predicted"/>
<feature type="compositionally biased region" description="Basic and acidic residues" evidence="1">
    <location>
        <begin position="1445"/>
        <end position="1464"/>
    </location>
</feature>
<feature type="compositionally biased region" description="Basic and acidic residues" evidence="1">
    <location>
        <begin position="3543"/>
        <end position="3553"/>
    </location>
</feature>
<feature type="region of interest" description="Disordered" evidence="1">
    <location>
        <begin position="3202"/>
        <end position="3227"/>
    </location>
</feature>
<feature type="compositionally biased region" description="Basic and acidic residues" evidence="1">
    <location>
        <begin position="2993"/>
        <end position="3002"/>
    </location>
</feature>
<reference evidence="3" key="1">
    <citation type="journal article" date="2020" name="Nat. Commun.">
        <title>Genome sequence of the cluster root forming white lupin.</title>
        <authorList>
            <person name="Hufnagel B."/>
            <person name="Marques A."/>
            <person name="Soriano A."/>
            <person name="Marques L."/>
            <person name="Divol F."/>
            <person name="Doumas P."/>
            <person name="Sallet E."/>
            <person name="Mancinotti D."/>
            <person name="Carrere S."/>
            <person name="Marande W."/>
            <person name="Arribat S."/>
            <person name="Keller J."/>
            <person name="Huneau C."/>
            <person name="Blein T."/>
            <person name="Aime D."/>
            <person name="Laguerre M."/>
            <person name="Taylor J."/>
            <person name="Schubert V."/>
            <person name="Nelson M."/>
            <person name="Geu-Flores F."/>
            <person name="Crespi M."/>
            <person name="Gallardo-Guerrero K."/>
            <person name="Delaux P.-M."/>
            <person name="Salse J."/>
            <person name="Berges H."/>
            <person name="Guyot R."/>
            <person name="Gouzy J."/>
            <person name="Peret B."/>
        </authorList>
    </citation>
    <scope>NUCLEOTIDE SEQUENCE [LARGE SCALE GENOMIC DNA]</scope>
    <source>
        <strain evidence="3">cv. Amiga</strain>
    </source>
</reference>
<dbReference type="OrthoDB" id="1431328at2759"/>
<feature type="compositionally biased region" description="Polar residues" evidence="1">
    <location>
        <begin position="2011"/>
        <end position="2021"/>
    </location>
</feature>
<evidence type="ECO:0000313" key="3">
    <source>
        <dbReference type="Proteomes" id="UP000447434"/>
    </source>
</evidence>
<feature type="compositionally biased region" description="Basic and acidic residues" evidence="1">
    <location>
        <begin position="472"/>
        <end position="484"/>
    </location>
</feature>
<dbReference type="Proteomes" id="UP000447434">
    <property type="component" value="Chromosome 14"/>
</dbReference>
<evidence type="ECO:0000256" key="1">
    <source>
        <dbReference type="SAM" id="MobiDB-lite"/>
    </source>
</evidence>
<feature type="compositionally biased region" description="Polar residues" evidence="1">
    <location>
        <begin position="3435"/>
        <end position="3455"/>
    </location>
</feature>
<evidence type="ECO:0000313" key="2">
    <source>
        <dbReference type="EMBL" id="KAE9599489.1"/>
    </source>
</evidence>
<keyword evidence="3" id="KW-1185">Reference proteome</keyword>
<feature type="region of interest" description="Disordered" evidence="1">
    <location>
        <begin position="1445"/>
        <end position="1507"/>
    </location>
</feature>
<feature type="region of interest" description="Disordered" evidence="1">
    <location>
        <begin position="1959"/>
        <end position="2064"/>
    </location>
</feature>
<accession>A0A6A4PE98</accession>
<feature type="region of interest" description="Disordered" evidence="1">
    <location>
        <begin position="2695"/>
        <end position="2721"/>
    </location>
</feature>
<feature type="region of interest" description="Disordered" evidence="1">
    <location>
        <begin position="2430"/>
        <end position="2449"/>
    </location>
</feature>
<feature type="compositionally biased region" description="Basic and acidic residues" evidence="1">
    <location>
        <begin position="773"/>
        <end position="821"/>
    </location>
</feature>
<feature type="region of interest" description="Disordered" evidence="1">
    <location>
        <begin position="3178"/>
        <end position="3197"/>
    </location>
</feature>
<sequence length="3723" mass="415096">MWPTLHINYHIATANVTSNLLYSYFYLTLLIHIIYTMETETNTPDYASAMNTTREDKYSLAAQLDRIPNQCKTAEAEDKQKGDKTTKIMITSIRTQEDELSYCQADKILNQPLKQISENETEYQSGITSKDIEIGGHNIEVINDTNIEEYDLDIKEVSNLAWAGEPNLEVHEQEPSIDNSDSSHDQHRSIEVISDATEKQTIISQTNENAIPKEKEDADLEYIEQATIISEANLGLINEVLIPNLELEAKNLYMDDERVTESSVKDEDMDNKFTSQSITHLEDENKDTSLIGVQNKRAGISYVEEGEWKALESISFSNNLVCDNDNNREDKPVHGKTEDSSKASQDTGINLSNDTEEQENIPALYTGEKSDIEDGPQIIQEESKEIEPETEKQLQETAAKGVPEQEAPSTVPTLAIVEDGTIEKAIQEQTHKEEESTTIDDDKSHTPENEHEQAAKVLEEIDLLKTTSKVSAENEEHTDQKSEEQSSENMTTKHIDSDEKEKTESIQKSSYDIIEQKQTPELPSVENWEINDGGKIITEEATGEPEVKTIQPPPTIESVIVETFDKSIQEETDKDAKSTVTDTEEGQTRANDFEDKTIVLEAFELHEVNGSTCEENEKNAEPQSEASLDTIALKHPDLQRLDSTEINMSNDTEEQENVSLSGTGEEPVIKDGPRIIQEEAKDIELATEMQLPVTAIESVPREDVPSIMATATLALVQSGITEKTIQELTHEEEEPTPIDDKKSCTKEYEHDQATKVLEAINLPETMSKVSAESVEHADQKSEAQRSESVITRHVDSGEMVKMENIEKDSPELPTAEHQEINDGGKIIPEEILGVPEYKTLQSLPVIASTRVESADKSIEIHKDVELAITDTEEGQRAETEFEERTDVLEVRVDHEETENLQAPDTGEKLEVKDGDKILQGEAKEMVQGTKKQLLEAGIESVPEQEAPSTVPTFAIVEDGTIEKTIQEKTHKEEESTMIDDDKSCTPENEHEQAAKVLEAIDLLKTTSKVHAENEDLADQKSDAQSSENMTNKHIDLDKMDKTETIQKSSYDIIQQEQTPEVLSAENWKINDGRQIITEEAIGVPEVQTIHPPPTIESVILETFDINFQEEICMDAESVVTDTEEGQTRANEFEDKTNVLEAYKLHEVNGSTCEENEKNAEPRPEASLDTIGLKHPDLKKLESTGINLSNDTEEQENAPPSGTGEKPEIKDGPQIIPEEAKEIGLATEMQLPVTAIESVPEKDAPSIMAMATLALVQSGITEKTIQELTHEEEEPTPIDDEKSCTIENEHDQATKVLEAINLPKTMSKVSAESVEHADQKSEAQRSEGVITRHVDSEEMVKMENIEKESHDVKEVEESLELPSAEHQEINDGGKIIPEEVLGMPEDQTLQSLPIRESTRVESADKRIQEEIQKDVESAMTDTEEAPRKEIEFEERTTVLEASDIHEVISRTSEENEKKAEQHSELNRNTTILKQPDLEGLQTKKINMSNDTEETENLQAPDIGEKLEVKDGEEILQEEEKEMEQGTKKQLPEAGIESVPEGQTLQPPPPLASIGVQNVDKSIQEGIHIDGKSAVTDTEEGKTHENEFADKTNSLEAFELHEVIPNTNKENEKKVQPQSAASLESIVLKHPNLEGLEKTAIKQSNDTEEVENDPESNTGEKLEIKDGLEIIQEEAREKELAIEIQLPETVTESVHEQEAPSTVTSLEIVEGGTVEKTFQEQIHEEDQQKLIDDDRIFSSENEHEQATNVLEAIGLSETMTKGSAENEELANNKSEAQSRENVITKHINSEETGTTENIEKSSYDVEDQEKTPELPSAENRETNGRGNIIQEEAIGVPEDQTLQSPPTIEPVVVQTFDKSIQEEIHKDGKSATTDTEEGQTSENEFEGKTNVLEAYDSHKVIARTTEKNEKKAKHLNLEGLGTTELNQGNDTEDLKNFKALDTVEQSSIKDSSQIIQEEAREVELETEKQLPEMATKSVPEQDAPSTMPTPRTIQSGKVEKAIQKHTHEEEESTPINDNRSFSQDNEHEQVTKFHQAIDQPEAMSKASADNEQHADKKSEASMENVNNKHIDLEEVVIMESVEKSSNDVKELKNTTELPSIKNREIKEGVKIMPVEAIGVPADQTLPSLSTTASIGVETVNNSIQEKVQKNSKSALSDTEEEHKQESEFEDKTNVLQEFKMDELIATTCEESDKKAEPQSEASIDTIVLKHPDLEVLETTEINLSNETEEQENVLASDTGNKLEIKDGPQIIQDEAKVKELATENQLPESATETIVQGGTVEKMSQEQTHEEEESKPVDDNKSCSPENEYELETKVVEAIDVPKTTSKANAENEENAKQKSEEQSIENVIAKHVDSEEMDTLENIEKSRYDVKDVEMTPELPPAESQEINDCGKILLEEALGVPRDQTLQPLPSIASDGVKTGDNSIQEEIHTHGESKAMDIKEGQTHQYESEDKTKVLQAFDLIDENAYTSKENRKKAELQSDASPENTVLKHLNLEGLETTKLNPSIDTDEPKNVSAPDIGEELEIKDYSHIIQEEAKEMELEIERQLLDSATESVPEQEARSTVPPLAIVEGGRVEKIAPKQTREEEESTPIDDNKSCARENENEHATGVLEAIDLSETMRKASVENEEHADQKSEAQSIDNMITKHIDSENEEINDSGTNMLEQAIGVPEDQTLQPLPTAESGVDDTVDKSIEEEMHKDGESTVTDTEEGLTHENESVENVLEELDSSEVIAISSKEIEKKVESQSESRLSTTALKHTSLEGLETIEINPSIETEERGNVPVSDTGKKLEKKDGAKIIQEEENVIELATVKQLPEASTANVNEQEDLSTPVIVEDGMLEKLIQEQAHEEEESTPIDDNKSNTPENKHEQESVVLEEIDLPKAMSKFNAENEEHADRKSEAQFSNVIAKHTDKEEMVTTECIEDKTQELPSSENREFNDGEKITPQEAIGVPNNQSLQSPPTIACGGVETIDKNSEKETHKDNESAVTETEEEHVHENEYEGKTNVLEAFDLHEAIASTSEDNEEKYEPGLEVSLDTIVLKHLTDPSLEGLETTEINKSIDTGKPENVSASNTGEKLEVKDGSEIIQEKAKVMELATEKMLPETTTKSVPEQESLSTMPTTAIPECEILEEIIQVQTNDKEESTLEDEDKCYTIKNEHEKETKVLEVIGLPETMSKVSAENEEHADQKSESQSSVNTITKHIDSEETVTMESIEKSNDVKEQQNTPDIPSVIHQEINDSRKTMPKKVIGVPQDQTLQPLPTIAFVGVESIDRSIQEEIHKDDESAVTSRREENTHENKFEDKMKVLEGFGLHEIIARTCEENETQPEASLNSNEIKQHDLEGLENKEINQSNDTEEPENVLALDIGEKLEIKGGAEIILVEAKNMELTTEKQLQETATESVLEDEAQTVLPTSESVKGETIEKSFQEETIKKEQSTVIDNNKSYSPENELDQTSEVLEPGEGISGGNFQAEAQRETSIPGTTLVSLNQIEDVDLADVRKFESRENSIMPNEDFSSSTTTGASEGPQRDETKNTLYSSSSLIPREVEKEDKAESFNRTNENIEEQTIDYENSIVEVKISLPIEGTVNQVKDHNVENFEATDSIEQRDIMDLSFENDPARKEAAPRDSDRAIESEAIEKLEIQELETDQIGTAKGGEGEDEFEKISPPSNDNVMIKDSQDSDVKVSHKKHHGILSGVGSKVKYSISKVKKAITGKSSHTKTSSEK</sequence>
<feature type="compositionally biased region" description="Basic and acidic residues" evidence="1">
    <location>
        <begin position="1395"/>
        <end position="1404"/>
    </location>
</feature>
<organism evidence="2 3">
    <name type="scientific">Lupinus albus</name>
    <name type="common">White lupine</name>
    <name type="synonym">Lupinus termis</name>
    <dbReference type="NCBI Taxonomy" id="3870"/>
    <lineage>
        <taxon>Eukaryota</taxon>
        <taxon>Viridiplantae</taxon>
        <taxon>Streptophyta</taxon>
        <taxon>Embryophyta</taxon>
        <taxon>Tracheophyta</taxon>
        <taxon>Spermatophyta</taxon>
        <taxon>Magnoliopsida</taxon>
        <taxon>eudicotyledons</taxon>
        <taxon>Gunneridae</taxon>
        <taxon>Pentapetalae</taxon>
        <taxon>rosids</taxon>
        <taxon>fabids</taxon>
        <taxon>Fabales</taxon>
        <taxon>Fabaceae</taxon>
        <taxon>Papilionoideae</taxon>
        <taxon>50 kb inversion clade</taxon>
        <taxon>genistoids sensu lato</taxon>
        <taxon>core genistoids</taxon>
        <taxon>Genisteae</taxon>
        <taxon>Lupinus</taxon>
    </lineage>
</organism>
<feature type="compositionally biased region" description="Basic and acidic residues" evidence="1">
    <location>
        <begin position="2786"/>
        <end position="2795"/>
    </location>
</feature>
<feature type="compositionally biased region" description="Basic and acidic residues" evidence="1">
    <location>
        <begin position="1312"/>
        <end position="1355"/>
    </location>
</feature>
<feature type="compositionally biased region" description="Basic and acidic residues" evidence="1">
    <location>
        <begin position="325"/>
        <end position="341"/>
    </location>
</feature>
<feature type="compositionally biased region" description="Basic and acidic residues" evidence="1">
    <location>
        <begin position="3212"/>
        <end position="3221"/>
    </location>
</feature>
<feature type="region of interest" description="Disordered" evidence="1">
    <location>
        <begin position="1146"/>
        <end position="1210"/>
    </location>
</feature>
<feature type="region of interest" description="Disordered" evidence="1">
    <location>
        <begin position="319"/>
        <end position="528"/>
    </location>
</feature>
<feature type="compositionally biased region" description="Polar residues" evidence="1">
    <location>
        <begin position="3505"/>
        <end position="3521"/>
    </location>
</feature>
<feature type="compositionally biased region" description="Polar residues" evidence="1">
    <location>
        <begin position="199"/>
        <end position="209"/>
    </location>
</feature>
<feature type="compositionally biased region" description="Basic and acidic residues" evidence="1">
    <location>
        <begin position="2362"/>
        <end position="2373"/>
    </location>
</feature>
<feature type="region of interest" description="Disordered" evidence="1">
    <location>
        <begin position="2944"/>
        <end position="3002"/>
    </location>
</feature>
<feature type="region of interest" description="Disordered" evidence="1">
    <location>
        <begin position="3503"/>
        <end position="3557"/>
    </location>
</feature>
<feature type="region of interest" description="Disordered" evidence="1">
    <location>
        <begin position="193"/>
        <end position="213"/>
    </location>
</feature>
<feature type="region of interest" description="Disordered" evidence="1">
    <location>
        <begin position="2842"/>
        <end position="2918"/>
    </location>
</feature>
<dbReference type="EMBL" id="WOCE01000014">
    <property type="protein sequence ID" value="KAE9599489.1"/>
    <property type="molecule type" value="Genomic_DNA"/>
</dbReference>
<feature type="compositionally biased region" description="Basic and acidic residues" evidence="1">
    <location>
        <begin position="565"/>
        <end position="577"/>
    </location>
</feature>
<feature type="region of interest" description="Disordered" evidence="1">
    <location>
        <begin position="3399"/>
        <end position="3467"/>
    </location>
</feature>
<comment type="caution">
    <text evidence="2">The sequence shown here is derived from an EMBL/GenBank/DDBJ whole genome shotgun (WGS) entry which is preliminary data.</text>
</comment>
<feature type="region of interest" description="Disordered" evidence="1">
    <location>
        <begin position="1384"/>
        <end position="1404"/>
    </location>
</feature>
<feature type="region of interest" description="Disordered" evidence="1">
    <location>
        <begin position="1761"/>
        <end position="1828"/>
    </location>
</feature>
<feature type="region of interest" description="Disordered" evidence="1">
    <location>
        <begin position="565"/>
        <end position="595"/>
    </location>
</feature>
<feature type="compositionally biased region" description="Basic and acidic residues" evidence="1">
    <location>
        <begin position="1995"/>
        <end position="2006"/>
    </location>
</feature>
<feature type="region of interest" description="Disordered" evidence="1">
    <location>
        <begin position="2143"/>
        <end position="2168"/>
    </location>
</feature>
<feature type="region of interest" description="Disordered" evidence="1">
    <location>
        <begin position="769"/>
        <end position="821"/>
    </location>
</feature>
<feature type="compositionally biased region" description="Polar residues" evidence="1">
    <location>
        <begin position="2143"/>
        <end position="2154"/>
    </location>
</feature>
<feature type="compositionally biased region" description="Basic and acidic residues" evidence="1">
    <location>
        <begin position="2573"/>
        <end position="2584"/>
    </location>
</feature>
<feature type="region of interest" description="Disordered" evidence="1">
    <location>
        <begin position="3098"/>
        <end position="3123"/>
    </location>
</feature>
<feature type="compositionally biased region" description="Basic and acidic residues" evidence="1">
    <location>
        <begin position="2618"/>
        <end position="2635"/>
    </location>
</feature>
<feature type="region of interest" description="Disordered" evidence="1">
    <location>
        <begin position="1861"/>
        <end position="1887"/>
    </location>
</feature>
<feature type="compositionally biased region" description="Basic and acidic residues" evidence="1">
    <location>
        <begin position="2857"/>
        <end position="2871"/>
    </location>
</feature>
<feature type="compositionally biased region" description="Polar residues" evidence="1">
    <location>
        <begin position="1981"/>
        <end position="1993"/>
    </location>
</feature>
<feature type="compositionally biased region" description="Basic and acidic residues" evidence="1">
    <location>
        <begin position="2158"/>
        <end position="2168"/>
    </location>
</feature>
<feature type="compositionally biased region" description="Basic and acidic residues" evidence="1">
    <location>
        <begin position="1959"/>
        <end position="1968"/>
    </location>
</feature>
<feature type="compositionally biased region" description="Basic and acidic residues" evidence="1">
    <location>
        <begin position="3416"/>
        <end position="3434"/>
    </location>
</feature>
<feature type="region of interest" description="Disordered" evidence="1">
    <location>
        <begin position="2770"/>
        <end position="2795"/>
    </location>
</feature>
<feature type="region of interest" description="Disordered" evidence="1">
    <location>
        <begin position="1568"/>
        <end position="1589"/>
    </location>
</feature>
<gene>
    <name evidence="2" type="ORF">Lalb_Chr14g0362751</name>
</gene>
<feature type="compositionally biased region" description="Polar residues" evidence="1">
    <location>
        <begin position="1761"/>
        <end position="1779"/>
    </location>
</feature>
<feature type="region of interest" description="Disordered" evidence="1">
    <location>
        <begin position="1635"/>
        <end position="1660"/>
    </location>
</feature>
<feature type="region of interest" description="Disordered" evidence="1">
    <location>
        <begin position="2218"/>
        <end position="2239"/>
    </location>
</feature>
<feature type="compositionally biased region" description="Basic and acidic residues" evidence="1">
    <location>
        <begin position="2889"/>
        <end position="2900"/>
    </location>
</feature>
<feature type="compositionally biased region" description="Polar residues" evidence="1">
    <location>
        <begin position="2952"/>
        <end position="2961"/>
    </location>
</feature>
<feature type="region of interest" description="Disordered" evidence="1">
    <location>
        <begin position="644"/>
        <end position="673"/>
    </location>
</feature>
<feature type="compositionally biased region" description="Polar residues" evidence="1">
    <location>
        <begin position="506"/>
        <end position="521"/>
    </location>
</feature>
<feature type="compositionally biased region" description="Basic and acidic residues" evidence="1">
    <location>
        <begin position="2046"/>
        <end position="2064"/>
    </location>
</feature>
<feature type="region of interest" description="Disordered" evidence="1">
    <location>
        <begin position="2362"/>
        <end position="2386"/>
    </location>
</feature>
<feature type="compositionally biased region" description="Basic and acidic residues" evidence="1">
    <location>
        <begin position="1577"/>
        <end position="1588"/>
    </location>
</feature>
<protein>
    <submittedName>
        <fullName evidence="2">Uncharacterized protein</fullName>
    </submittedName>
</protein>
<name>A0A6A4PE98_LUPAL</name>
<feature type="compositionally biased region" description="Polar residues" evidence="1">
    <location>
        <begin position="2260"/>
        <end position="2274"/>
    </location>
</feature>
<feature type="region of interest" description="Disordered" evidence="1">
    <location>
        <begin position="2500"/>
        <end position="2520"/>
    </location>
</feature>
<feature type="region of interest" description="Disordered" evidence="1">
    <location>
        <begin position="3645"/>
        <end position="3681"/>
    </location>
</feature>
<feature type="region of interest" description="Disordered" evidence="1">
    <location>
        <begin position="2259"/>
        <end position="2343"/>
    </location>
</feature>
<feature type="region of interest" description="Disordered" evidence="1">
    <location>
        <begin position="3275"/>
        <end position="3298"/>
    </location>
</feature>
<feature type="compositionally biased region" description="Basic and acidic residues" evidence="1">
    <location>
        <begin position="1795"/>
        <end position="1821"/>
    </location>
</feature>
<feature type="compositionally biased region" description="Basic and acidic residues" evidence="1">
    <location>
        <begin position="491"/>
        <end position="505"/>
    </location>
</feature>
<feature type="compositionally biased region" description="Basic and acidic residues" evidence="1">
    <location>
        <begin position="421"/>
        <end position="463"/>
    </location>
</feature>
<feature type="compositionally biased region" description="Basic and acidic residues" evidence="1">
    <location>
        <begin position="1154"/>
        <end position="1181"/>
    </location>
</feature>
<feature type="compositionally biased region" description="Basic and acidic residues" evidence="1">
    <location>
        <begin position="2909"/>
        <end position="2918"/>
    </location>
</feature>
<feature type="compositionally biased region" description="Polar residues" evidence="1">
    <location>
        <begin position="342"/>
        <end position="353"/>
    </location>
</feature>
<feature type="compositionally biased region" description="Basic and acidic residues" evidence="1">
    <location>
        <begin position="2970"/>
        <end position="2984"/>
    </location>
</feature>
<feature type="compositionally biased region" description="Basic and acidic residues" evidence="1">
    <location>
        <begin position="381"/>
        <end position="394"/>
    </location>
</feature>